<dbReference type="InterPro" id="IPR006593">
    <property type="entry name" value="Cyt_b561/ferric_Rdtase_TM"/>
</dbReference>
<feature type="domain" description="Cytochrome b561" evidence="10">
    <location>
        <begin position="66"/>
        <end position="282"/>
    </location>
</feature>
<feature type="transmembrane region" description="Helical" evidence="8">
    <location>
        <begin position="190"/>
        <end position="210"/>
    </location>
</feature>
<dbReference type="Gene3D" id="1.20.120.1770">
    <property type="match status" value="1"/>
</dbReference>
<evidence type="ECO:0000256" key="1">
    <source>
        <dbReference type="ARBA" id="ARBA00004370"/>
    </source>
</evidence>
<reference evidence="11 12" key="1">
    <citation type="journal article" date="2024" name="Commun. Biol.">
        <title>Comparative genomic analysis of thermophilic fungi reveals convergent evolutionary adaptations and gene losses.</title>
        <authorList>
            <person name="Steindorff A.S."/>
            <person name="Aguilar-Pontes M.V."/>
            <person name="Robinson A.J."/>
            <person name="Andreopoulos B."/>
            <person name="LaButti K."/>
            <person name="Kuo A."/>
            <person name="Mondo S."/>
            <person name="Riley R."/>
            <person name="Otillar R."/>
            <person name="Haridas S."/>
            <person name="Lipzen A."/>
            <person name="Grimwood J."/>
            <person name="Schmutz J."/>
            <person name="Clum A."/>
            <person name="Reid I.D."/>
            <person name="Moisan M.C."/>
            <person name="Butler G."/>
            <person name="Nguyen T.T.M."/>
            <person name="Dewar K."/>
            <person name="Conant G."/>
            <person name="Drula E."/>
            <person name="Henrissat B."/>
            <person name="Hansel C."/>
            <person name="Singer S."/>
            <person name="Hutchinson M.I."/>
            <person name="de Vries R.P."/>
            <person name="Natvig D.O."/>
            <person name="Powell A.J."/>
            <person name="Tsang A."/>
            <person name="Grigoriev I.V."/>
        </authorList>
    </citation>
    <scope>NUCLEOTIDE SEQUENCE [LARGE SCALE GENOMIC DNA]</scope>
    <source>
        <strain evidence="11 12">CBS 620.91</strain>
    </source>
</reference>
<keyword evidence="5 8" id="KW-1133">Transmembrane helix</keyword>
<evidence type="ECO:0000256" key="4">
    <source>
        <dbReference type="ARBA" id="ARBA00022982"/>
    </source>
</evidence>
<dbReference type="SMART" id="SM00665">
    <property type="entry name" value="B561"/>
    <property type="match status" value="1"/>
</dbReference>
<feature type="compositionally biased region" description="Basic and acidic residues" evidence="7">
    <location>
        <begin position="52"/>
        <end position="62"/>
    </location>
</feature>
<feature type="region of interest" description="Disordered" evidence="7">
    <location>
        <begin position="31"/>
        <end position="65"/>
    </location>
</feature>
<comment type="subcellular location">
    <subcellularLocation>
        <location evidence="1">Membrane</location>
    </subcellularLocation>
</comment>
<keyword evidence="6 8" id="KW-0472">Membrane</keyword>
<protein>
    <recommendedName>
        <fullName evidence="10">Cytochrome b561 domain-containing protein</fullName>
    </recommendedName>
</protein>
<evidence type="ECO:0000259" key="10">
    <source>
        <dbReference type="PROSITE" id="PS50939"/>
    </source>
</evidence>
<accession>A0ABR3V6F2</accession>
<evidence type="ECO:0000313" key="11">
    <source>
        <dbReference type="EMBL" id="KAL1837001.1"/>
    </source>
</evidence>
<feature type="transmembrane region" description="Helical" evidence="8">
    <location>
        <begin position="148"/>
        <end position="170"/>
    </location>
</feature>
<evidence type="ECO:0000256" key="2">
    <source>
        <dbReference type="ARBA" id="ARBA00022448"/>
    </source>
</evidence>
<evidence type="ECO:0000256" key="8">
    <source>
        <dbReference type="SAM" id="Phobius"/>
    </source>
</evidence>
<feature type="transmembrane region" description="Helical" evidence="8">
    <location>
        <begin position="222"/>
        <end position="244"/>
    </location>
</feature>
<gene>
    <name evidence="11" type="ORF">VTJ49DRAFT_4404</name>
</gene>
<evidence type="ECO:0000256" key="9">
    <source>
        <dbReference type="SAM" id="SignalP"/>
    </source>
</evidence>
<name>A0ABR3V6F2_HUMIN</name>
<evidence type="ECO:0000256" key="5">
    <source>
        <dbReference type="ARBA" id="ARBA00022989"/>
    </source>
</evidence>
<feature type="transmembrane region" description="Helical" evidence="8">
    <location>
        <begin position="109"/>
        <end position="128"/>
    </location>
</feature>
<comment type="caution">
    <text evidence="11">The sequence shown here is derived from an EMBL/GenBank/DDBJ whole genome shotgun (WGS) entry which is preliminary data.</text>
</comment>
<sequence length="299" mass="32509">MPRQRRSYYFRFLELLLILAWSTALASAAASSSSSSNNRGSNSRRGRNRHGTGGDHNDHDEGYGSDYDDYSDSEDGWVAGWYVPAAGAGGNRPYSIVEKALDLRKVHGILASVAMVVLFPLGGLLVRVWTPSSKSGGARRVHGFHAHVVVQALGWMVFVAAAGIGIWLVTVVKIPGGGLLGNPATRYHPIIGIILFVLLGALQTIFGLLHHRAFKRLQRRQAWSYAHLAVGRLGVTLGIINGGLGLHVSRAETRWVVAYSVVAGVIWVVWMALAVVGELKRRKRVTGESEVEDKPPQYA</sequence>
<keyword evidence="12" id="KW-1185">Reference proteome</keyword>
<evidence type="ECO:0000313" key="12">
    <source>
        <dbReference type="Proteomes" id="UP001583172"/>
    </source>
</evidence>
<evidence type="ECO:0000256" key="7">
    <source>
        <dbReference type="SAM" id="MobiDB-lite"/>
    </source>
</evidence>
<proteinExistence type="predicted"/>
<dbReference type="CDD" id="cd08760">
    <property type="entry name" value="Cyt_b561_FRRS1_like"/>
    <property type="match status" value="1"/>
</dbReference>
<feature type="chain" id="PRO_5047286560" description="Cytochrome b561 domain-containing protein" evidence="9">
    <location>
        <begin position="29"/>
        <end position="299"/>
    </location>
</feature>
<keyword evidence="3 8" id="KW-0812">Transmembrane</keyword>
<keyword evidence="2" id="KW-0813">Transport</keyword>
<dbReference type="PANTHER" id="PTHR47797">
    <property type="entry name" value="DEHYDROGENASE, PUTATIVE (AFU_ORTHOLOGUE AFUA_8G05805)-RELATED"/>
    <property type="match status" value="1"/>
</dbReference>
<dbReference type="EMBL" id="JAZGSY010000340">
    <property type="protein sequence ID" value="KAL1837001.1"/>
    <property type="molecule type" value="Genomic_DNA"/>
</dbReference>
<feature type="transmembrane region" description="Helical" evidence="8">
    <location>
        <begin position="256"/>
        <end position="276"/>
    </location>
</feature>
<dbReference type="PROSITE" id="PS50939">
    <property type="entry name" value="CYTOCHROME_B561"/>
    <property type="match status" value="1"/>
</dbReference>
<keyword evidence="4" id="KW-0249">Electron transport</keyword>
<evidence type="ECO:0000256" key="3">
    <source>
        <dbReference type="ARBA" id="ARBA00022692"/>
    </source>
</evidence>
<feature type="compositionally biased region" description="Low complexity" evidence="7">
    <location>
        <begin position="31"/>
        <end position="41"/>
    </location>
</feature>
<keyword evidence="9" id="KW-0732">Signal</keyword>
<dbReference type="Proteomes" id="UP001583172">
    <property type="component" value="Unassembled WGS sequence"/>
</dbReference>
<feature type="signal peptide" evidence="9">
    <location>
        <begin position="1"/>
        <end position="28"/>
    </location>
</feature>
<evidence type="ECO:0000256" key="6">
    <source>
        <dbReference type="ARBA" id="ARBA00023136"/>
    </source>
</evidence>
<dbReference type="PANTHER" id="PTHR47797:SF1">
    <property type="entry name" value="CYTOCHROME B561 DOMAIN-CONTAINING PROTEIN-RELATED"/>
    <property type="match status" value="1"/>
</dbReference>
<organism evidence="11 12">
    <name type="scientific">Humicola insolens</name>
    <name type="common">Soft-rot fungus</name>
    <dbReference type="NCBI Taxonomy" id="85995"/>
    <lineage>
        <taxon>Eukaryota</taxon>
        <taxon>Fungi</taxon>
        <taxon>Dikarya</taxon>
        <taxon>Ascomycota</taxon>
        <taxon>Pezizomycotina</taxon>
        <taxon>Sordariomycetes</taxon>
        <taxon>Sordariomycetidae</taxon>
        <taxon>Sordariales</taxon>
        <taxon>Chaetomiaceae</taxon>
        <taxon>Mycothermus</taxon>
    </lineage>
</organism>